<dbReference type="Proteomes" id="UP001139125">
    <property type="component" value="Unassembled WGS sequence"/>
</dbReference>
<comment type="caution">
    <text evidence="2">The sequence shown here is derived from an EMBL/GenBank/DDBJ whole genome shotgun (WGS) entry which is preliminary data.</text>
</comment>
<sequence length="222" mass="24306">MKTNIITLIIVLAGIAGSIFWIEAEKEIEILCGLIQPGQSIEKVIGLLETGEHLEYKLEGRKLRFYSIKNLHSISCGVDLQNTTEVATVRFSERINLKILTILTGSICTFLLMIFQIALASGKPLGEYAWGGFNKDLPDSLRKASAVSAIILLIGILSLLSLNYISLIPEGVSAYIVAGFALMFMFSILGNLLSVSKKEKMVMIPASVVLFLCYFTAAYSAF</sequence>
<proteinExistence type="predicted"/>
<organism evidence="2 3">
    <name type="scientific">Gracilimonas sediminicola</name>
    <dbReference type="NCBI Taxonomy" id="2952158"/>
    <lineage>
        <taxon>Bacteria</taxon>
        <taxon>Pseudomonadati</taxon>
        <taxon>Balneolota</taxon>
        <taxon>Balneolia</taxon>
        <taxon>Balneolales</taxon>
        <taxon>Balneolaceae</taxon>
        <taxon>Gracilimonas</taxon>
    </lineage>
</organism>
<feature type="transmembrane region" description="Helical" evidence="1">
    <location>
        <begin position="144"/>
        <end position="165"/>
    </location>
</feature>
<evidence type="ECO:0000256" key="1">
    <source>
        <dbReference type="SAM" id="Phobius"/>
    </source>
</evidence>
<feature type="transmembrane region" description="Helical" evidence="1">
    <location>
        <begin position="202"/>
        <end position="221"/>
    </location>
</feature>
<feature type="transmembrane region" description="Helical" evidence="1">
    <location>
        <begin position="6"/>
        <end position="24"/>
    </location>
</feature>
<dbReference type="EMBL" id="JANDBC010000001">
    <property type="protein sequence ID" value="MCP9290266.1"/>
    <property type="molecule type" value="Genomic_DNA"/>
</dbReference>
<keyword evidence="1" id="KW-0472">Membrane</keyword>
<name>A0A9X2L0U0_9BACT</name>
<evidence type="ECO:0000313" key="3">
    <source>
        <dbReference type="Proteomes" id="UP001139125"/>
    </source>
</evidence>
<reference evidence="2" key="1">
    <citation type="submission" date="2022-06" db="EMBL/GenBank/DDBJ databases">
        <title>Gracilimonas sp. CAU 1638 isolated from sea sediment.</title>
        <authorList>
            <person name="Kim W."/>
        </authorList>
    </citation>
    <scope>NUCLEOTIDE SEQUENCE</scope>
    <source>
        <strain evidence="2">CAU 1638</strain>
    </source>
</reference>
<protein>
    <submittedName>
        <fullName evidence="2">Uncharacterized protein</fullName>
    </submittedName>
</protein>
<dbReference type="AlphaFoldDB" id="A0A9X2L0U0"/>
<evidence type="ECO:0000313" key="2">
    <source>
        <dbReference type="EMBL" id="MCP9290266.1"/>
    </source>
</evidence>
<dbReference type="RefSeq" id="WP_255132185.1">
    <property type="nucleotide sequence ID" value="NZ_JANDBC010000001.1"/>
</dbReference>
<accession>A0A9X2L0U0</accession>
<gene>
    <name evidence="2" type="ORF">NM125_01575</name>
</gene>
<feature type="transmembrane region" description="Helical" evidence="1">
    <location>
        <begin position="99"/>
        <end position="119"/>
    </location>
</feature>
<keyword evidence="1" id="KW-0812">Transmembrane</keyword>
<feature type="transmembrane region" description="Helical" evidence="1">
    <location>
        <begin position="172"/>
        <end position="190"/>
    </location>
</feature>
<keyword evidence="1" id="KW-1133">Transmembrane helix</keyword>
<keyword evidence="3" id="KW-1185">Reference proteome</keyword>